<reference evidence="2 3" key="1">
    <citation type="submission" date="2023-05" db="EMBL/GenBank/DDBJ databases">
        <title>Comparative genomics reveals the evidence of polycyclic aromatic hydrocarbons degradation in moderately halophilic genus Pontibacillus.</title>
        <authorList>
            <person name="Yang H."/>
            <person name="Qian Z."/>
        </authorList>
    </citation>
    <scope>NUCLEOTIDE SEQUENCE [LARGE SCALE GENOMIC DNA]</scope>
    <source>
        <strain evidence="3">HN14</strain>
    </source>
</reference>
<dbReference type="Pfam" id="PF00561">
    <property type="entry name" value="Abhydrolase_1"/>
    <property type="match status" value="1"/>
</dbReference>
<dbReference type="Proteomes" id="UP001236652">
    <property type="component" value="Chromosome"/>
</dbReference>
<dbReference type="PANTHER" id="PTHR43798">
    <property type="entry name" value="MONOACYLGLYCEROL LIPASE"/>
    <property type="match status" value="1"/>
</dbReference>
<dbReference type="InterPro" id="IPR050266">
    <property type="entry name" value="AB_hydrolase_sf"/>
</dbReference>
<proteinExistence type="predicted"/>
<dbReference type="EMBL" id="CP126446">
    <property type="protein sequence ID" value="WIF96298.1"/>
    <property type="molecule type" value="Genomic_DNA"/>
</dbReference>
<dbReference type="GO" id="GO:0016787">
    <property type="term" value="F:hydrolase activity"/>
    <property type="evidence" value="ECO:0007669"/>
    <property type="project" value="UniProtKB-KW"/>
</dbReference>
<evidence type="ECO:0000313" key="2">
    <source>
        <dbReference type="EMBL" id="WIF96298.1"/>
    </source>
</evidence>
<protein>
    <submittedName>
        <fullName evidence="2">Alpha/beta hydrolase</fullName>
    </submittedName>
</protein>
<dbReference type="Gene3D" id="3.40.50.1820">
    <property type="entry name" value="alpha/beta hydrolase"/>
    <property type="match status" value="1"/>
</dbReference>
<evidence type="ECO:0000313" key="3">
    <source>
        <dbReference type="Proteomes" id="UP001236652"/>
    </source>
</evidence>
<sequence length="279" mass="32855">MNEENLYTFKARDQTYLQYYFYGENSKEKPTIVFIHGITAELHHIQQFALKIKTEVNVIIPLLRGYDPTLKRGDLYYIGQYDDDLEDLEIYLREGGIHNLYWVGHSMGCGNLYRYLEKGCSKGTGIIFLSPFFHPSLPVYRFNQQSDQEEDQLFEVKFYKSIILYTLHRFKIGLLNRAKIATIPDDFHQDRKLTLSFRLLFSRFPVENNLKSLHNSKLPLFMMIGEEDEITDSSKMCDLWRDITNHPFTVEQGEDHNSIISSDNTIIKVKNWIKDIQES</sequence>
<evidence type="ECO:0000259" key="1">
    <source>
        <dbReference type="Pfam" id="PF00561"/>
    </source>
</evidence>
<keyword evidence="3" id="KW-1185">Reference proteome</keyword>
<dbReference type="RefSeq" id="WP_231416542.1">
    <property type="nucleotide sequence ID" value="NZ_CP126446.1"/>
</dbReference>
<gene>
    <name evidence="2" type="ORF">QNI29_11070</name>
</gene>
<dbReference type="PANTHER" id="PTHR43798:SF33">
    <property type="entry name" value="HYDROLASE, PUTATIVE (AFU_ORTHOLOGUE AFUA_2G14860)-RELATED"/>
    <property type="match status" value="1"/>
</dbReference>
<accession>A0ABY8USW3</accession>
<dbReference type="SUPFAM" id="SSF53474">
    <property type="entry name" value="alpha/beta-Hydrolases"/>
    <property type="match status" value="1"/>
</dbReference>
<feature type="domain" description="AB hydrolase-1" evidence="1">
    <location>
        <begin position="30"/>
        <end position="260"/>
    </location>
</feature>
<organism evidence="2 3">
    <name type="scientific">Pontibacillus chungwhensis</name>
    <dbReference type="NCBI Taxonomy" id="265426"/>
    <lineage>
        <taxon>Bacteria</taxon>
        <taxon>Bacillati</taxon>
        <taxon>Bacillota</taxon>
        <taxon>Bacilli</taxon>
        <taxon>Bacillales</taxon>
        <taxon>Bacillaceae</taxon>
        <taxon>Pontibacillus</taxon>
    </lineage>
</organism>
<name>A0ABY8USW3_9BACI</name>
<dbReference type="InterPro" id="IPR000073">
    <property type="entry name" value="AB_hydrolase_1"/>
</dbReference>
<dbReference type="InterPro" id="IPR029058">
    <property type="entry name" value="AB_hydrolase_fold"/>
</dbReference>
<keyword evidence="2" id="KW-0378">Hydrolase</keyword>